<name>A0AAV1JB40_9NEOP</name>
<dbReference type="Proteomes" id="UP001497472">
    <property type="component" value="Unassembled WGS sequence"/>
</dbReference>
<reference evidence="1 2" key="1">
    <citation type="submission" date="2023-11" db="EMBL/GenBank/DDBJ databases">
        <authorList>
            <person name="Okamura Y."/>
        </authorList>
    </citation>
    <scope>NUCLEOTIDE SEQUENCE [LARGE SCALE GENOMIC DNA]</scope>
</reference>
<protein>
    <submittedName>
        <fullName evidence="1">Uncharacterized protein</fullName>
    </submittedName>
</protein>
<dbReference type="EMBL" id="CAVLEF010000007">
    <property type="protein sequence ID" value="CAK1546141.1"/>
    <property type="molecule type" value="Genomic_DNA"/>
</dbReference>
<dbReference type="AlphaFoldDB" id="A0AAV1JB40"/>
<evidence type="ECO:0000313" key="1">
    <source>
        <dbReference type="EMBL" id="CAK1546141.1"/>
    </source>
</evidence>
<sequence length="83" mass="9551">MTDDGDEDIFDNNPMSWEAEILAQLMHHDILGLDILELNIKVYRCEDKTNKSNSLIVLAAPTFRSLSFKMPSLKEMKISRHSQ</sequence>
<accession>A0AAV1JB40</accession>
<evidence type="ECO:0000313" key="2">
    <source>
        <dbReference type="Proteomes" id="UP001497472"/>
    </source>
</evidence>
<proteinExistence type="predicted"/>
<organism evidence="1 2">
    <name type="scientific">Leptosia nina</name>
    <dbReference type="NCBI Taxonomy" id="320188"/>
    <lineage>
        <taxon>Eukaryota</taxon>
        <taxon>Metazoa</taxon>
        <taxon>Ecdysozoa</taxon>
        <taxon>Arthropoda</taxon>
        <taxon>Hexapoda</taxon>
        <taxon>Insecta</taxon>
        <taxon>Pterygota</taxon>
        <taxon>Neoptera</taxon>
        <taxon>Endopterygota</taxon>
        <taxon>Lepidoptera</taxon>
        <taxon>Glossata</taxon>
        <taxon>Ditrysia</taxon>
        <taxon>Papilionoidea</taxon>
        <taxon>Pieridae</taxon>
        <taxon>Pierinae</taxon>
        <taxon>Leptosia</taxon>
    </lineage>
</organism>
<comment type="caution">
    <text evidence="1">The sequence shown here is derived from an EMBL/GenBank/DDBJ whole genome shotgun (WGS) entry which is preliminary data.</text>
</comment>
<keyword evidence="2" id="KW-1185">Reference proteome</keyword>
<gene>
    <name evidence="1" type="ORF">LNINA_LOCUS5739</name>
</gene>